<keyword evidence="3" id="KW-1185">Reference proteome</keyword>
<keyword evidence="1" id="KW-1133">Transmembrane helix</keyword>
<dbReference type="EMBL" id="JBHRTI010000010">
    <property type="protein sequence ID" value="MFC3148987.1"/>
    <property type="molecule type" value="Genomic_DNA"/>
</dbReference>
<name>A0ABV7HB48_9BURK</name>
<reference evidence="3" key="1">
    <citation type="journal article" date="2019" name="Int. J. Syst. Evol. Microbiol.">
        <title>The Global Catalogue of Microorganisms (GCM) 10K type strain sequencing project: providing services to taxonomists for standard genome sequencing and annotation.</title>
        <authorList>
            <consortium name="The Broad Institute Genomics Platform"/>
            <consortium name="The Broad Institute Genome Sequencing Center for Infectious Disease"/>
            <person name="Wu L."/>
            <person name="Ma J."/>
        </authorList>
    </citation>
    <scope>NUCLEOTIDE SEQUENCE [LARGE SCALE GENOMIC DNA]</scope>
    <source>
        <strain evidence="3">KCTC 52168</strain>
    </source>
</reference>
<accession>A0ABV7HB48</accession>
<proteinExistence type="predicted"/>
<protein>
    <submittedName>
        <fullName evidence="2">Uncharacterized protein</fullName>
    </submittedName>
</protein>
<gene>
    <name evidence="2" type="ORF">ACFOEN_15280</name>
</gene>
<dbReference type="Proteomes" id="UP001595556">
    <property type="component" value="Unassembled WGS sequence"/>
</dbReference>
<organism evidence="2 3">
    <name type="scientific">Piscinibacterium candidicorallinum</name>
    <dbReference type="NCBI Taxonomy" id="1793872"/>
    <lineage>
        <taxon>Bacteria</taxon>
        <taxon>Pseudomonadati</taxon>
        <taxon>Pseudomonadota</taxon>
        <taxon>Betaproteobacteria</taxon>
        <taxon>Burkholderiales</taxon>
        <taxon>Piscinibacterium</taxon>
    </lineage>
</organism>
<sequence>MLLLRSLALAVAIAIIVLVGLAVITGNPRYKRWAMRLGISFVAVAVMLGLGVLLSSWLAAA</sequence>
<evidence type="ECO:0000313" key="3">
    <source>
        <dbReference type="Proteomes" id="UP001595556"/>
    </source>
</evidence>
<dbReference type="RefSeq" id="WP_377305400.1">
    <property type="nucleotide sequence ID" value="NZ_CP180191.1"/>
</dbReference>
<keyword evidence="1" id="KW-0472">Membrane</keyword>
<comment type="caution">
    <text evidence="2">The sequence shown here is derived from an EMBL/GenBank/DDBJ whole genome shotgun (WGS) entry which is preliminary data.</text>
</comment>
<evidence type="ECO:0000256" key="1">
    <source>
        <dbReference type="SAM" id="Phobius"/>
    </source>
</evidence>
<keyword evidence="1" id="KW-0812">Transmembrane</keyword>
<feature type="transmembrane region" description="Helical" evidence="1">
    <location>
        <begin position="6"/>
        <end position="25"/>
    </location>
</feature>
<feature type="transmembrane region" description="Helical" evidence="1">
    <location>
        <begin position="37"/>
        <end position="60"/>
    </location>
</feature>
<evidence type="ECO:0000313" key="2">
    <source>
        <dbReference type="EMBL" id="MFC3148987.1"/>
    </source>
</evidence>